<dbReference type="KEGG" id="xcn:J169_02705"/>
<feature type="signal peptide" evidence="1">
    <location>
        <begin position="1"/>
        <end position="20"/>
    </location>
</feature>
<dbReference type="KEGG" id="xcu:J159_02694"/>
<dbReference type="GeneID" id="66913444"/>
<dbReference type="Proteomes" id="UP000052230">
    <property type="component" value="Unassembled WGS sequence"/>
</dbReference>
<comment type="caution">
    <text evidence="2">The sequence shown here is derived from an EMBL/GenBank/DDBJ whole genome shotgun (WGS) entry which is preliminary data.</text>
</comment>
<dbReference type="KEGG" id="xcf:J172_02699"/>
<dbReference type="AlphaFoldDB" id="A0A0U5FEW8"/>
<accession>A0A0U5FEW8</accession>
<keyword evidence="4" id="KW-1185">Reference proteome</keyword>
<evidence type="ECO:0000313" key="3">
    <source>
        <dbReference type="EMBL" id="MBD4337402.1"/>
    </source>
</evidence>
<evidence type="ECO:0000313" key="4">
    <source>
        <dbReference type="Proteomes" id="UP000052230"/>
    </source>
</evidence>
<dbReference type="RefSeq" id="WP_015463343.1">
    <property type="nucleotide sequence ID" value="NZ_CAVLHM010000025.1"/>
</dbReference>
<dbReference type="KEGG" id="xcw:J162_02697"/>
<evidence type="ECO:0000313" key="2">
    <source>
        <dbReference type="EMBL" id="CEG16919.1"/>
    </source>
</evidence>
<keyword evidence="1" id="KW-0732">Signal</keyword>
<gene>
    <name evidence="3" type="ORF">GUH15_15340</name>
    <name evidence="2" type="ORF">XAC3562_490002</name>
</gene>
<evidence type="ECO:0000256" key="1">
    <source>
        <dbReference type="SAM" id="SignalP"/>
    </source>
</evidence>
<dbReference type="EMBL" id="JAABFR010001242">
    <property type="protein sequence ID" value="MBD4337402.1"/>
    <property type="molecule type" value="Genomic_DNA"/>
</dbReference>
<reference evidence="3" key="2">
    <citation type="submission" date="2020-01" db="EMBL/GenBank/DDBJ databases">
        <authorList>
            <person name="Richard D."/>
        </authorList>
    </citation>
    <scope>NUCLEOTIDE SEQUENCE</scope>
    <source>
        <strain evidence="3">JP541</strain>
    </source>
</reference>
<dbReference type="Proteomes" id="UP000653002">
    <property type="component" value="Unassembled WGS sequence"/>
</dbReference>
<dbReference type="KEGG" id="xcr:J163_02692"/>
<feature type="chain" id="PRO_5044547455" evidence="1">
    <location>
        <begin position="21"/>
        <end position="107"/>
    </location>
</feature>
<dbReference type="EMBL" id="CCXZ01000143">
    <property type="protein sequence ID" value="CEG16919.1"/>
    <property type="molecule type" value="Genomic_DNA"/>
</dbReference>
<reference evidence="2 4" key="1">
    <citation type="submission" date="2014-09" db="EMBL/GenBank/DDBJ databases">
        <authorList>
            <person name="Regsiter A."/>
        </authorList>
    </citation>
    <scope>NUCLEOTIDE SEQUENCE [LARGE SCALE GENOMIC DNA]</scope>
</reference>
<organism evidence="2 4">
    <name type="scientific">Xanthomonas citri pv. citri</name>
    <dbReference type="NCBI Taxonomy" id="611301"/>
    <lineage>
        <taxon>Bacteria</taxon>
        <taxon>Pseudomonadati</taxon>
        <taxon>Pseudomonadota</taxon>
        <taxon>Gammaproteobacteria</taxon>
        <taxon>Lysobacterales</taxon>
        <taxon>Lysobacteraceae</taxon>
        <taxon>Xanthomonas</taxon>
    </lineage>
</organism>
<protein>
    <submittedName>
        <fullName evidence="2">Putative secreted protein</fullName>
    </submittedName>
</protein>
<proteinExistence type="predicted"/>
<sequence length="107" mass="11799">MKFKFFMLFLSLFLAGVSGAEPNDAETIKAIEAASKDFQDRIIAMYPPSGEYSTLRELDSYAMGISQTPSKIVVVFLVDRRLGIIGGGGEYTLSKKDAKILSFKGYE</sequence>
<dbReference type="KEGG" id="xcm:J164_02694"/>
<name>A0A0U5FEW8_XANCI</name>